<sequence length="71" mass="7930">VPIVRKTSLIFPHNTFPIFFMQRGLDSETKKQLEDEAQKIISEDHRKTGSSRTEGKGVSGLVGILFGQLTN</sequence>
<evidence type="ECO:0000313" key="1">
    <source>
        <dbReference type="Ensembl" id="ENSACAP00000041118.1"/>
    </source>
</evidence>
<reference evidence="1" key="1">
    <citation type="submission" date="2009-12" db="EMBL/GenBank/DDBJ databases">
        <title>The Genome Sequence of Anolis carolinensis (Green Anole Lizard).</title>
        <authorList>
            <consortium name="The Genome Sequencing Platform"/>
            <person name="Di Palma F."/>
            <person name="Alfoldi J."/>
            <person name="Heiman D."/>
            <person name="Young S."/>
            <person name="Grabherr M."/>
            <person name="Johnson J."/>
            <person name="Lander E.S."/>
            <person name="Lindblad-Toh K."/>
        </authorList>
    </citation>
    <scope>NUCLEOTIDE SEQUENCE [LARGE SCALE GENOMIC DNA]</scope>
    <source>
        <strain evidence="1">JBL SC #1</strain>
    </source>
</reference>
<organism evidence="1 2">
    <name type="scientific">Anolis carolinensis</name>
    <name type="common">Green anole</name>
    <name type="synonym">American chameleon</name>
    <dbReference type="NCBI Taxonomy" id="28377"/>
    <lineage>
        <taxon>Eukaryota</taxon>
        <taxon>Metazoa</taxon>
        <taxon>Chordata</taxon>
        <taxon>Craniata</taxon>
        <taxon>Vertebrata</taxon>
        <taxon>Euteleostomi</taxon>
        <taxon>Lepidosauria</taxon>
        <taxon>Squamata</taxon>
        <taxon>Bifurcata</taxon>
        <taxon>Unidentata</taxon>
        <taxon>Episquamata</taxon>
        <taxon>Toxicofera</taxon>
        <taxon>Iguania</taxon>
        <taxon>Dactyloidae</taxon>
        <taxon>Anolis</taxon>
    </lineage>
</organism>
<accession>A0A803U0X8</accession>
<keyword evidence="2" id="KW-1185">Reference proteome</keyword>
<name>A0A803U0X8_ANOCA</name>
<dbReference type="Ensembl" id="ENSACAT00000044619.1">
    <property type="protein sequence ID" value="ENSACAP00000041118.1"/>
    <property type="gene ID" value="ENSACAG00000040865.1"/>
</dbReference>
<evidence type="ECO:0000313" key="2">
    <source>
        <dbReference type="Proteomes" id="UP000001646"/>
    </source>
</evidence>
<protein>
    <submittedName>
        <fullName evidence="1">Uncharacterized protein</fullName>
    </submittedName>
</protein>
<dbReference type="InParanoid" id="A0A803U0X8"/>
<proteinExistence type="predicted"/>
<reference evidence="1" key="2">
    <citation type="submission" date="2025-08" db="UniProtKB">
        <authorList>
            <consortium name="Ensembl"/>
        </authorList>
    </citation>
    <scope>IDENTIFICATION</scope>
</reference>
<reference evidence="1" key="3">
    <citation type="submission" date="2025-09" db="UniProtKB">
        <authorList>
            <consortium name="Ensembl"/>
        </authorList>
    </citation>
    <scope>IDENTIFICATION</scope>
</reference>
<dbReference type="Proteomes" id="UP000001646">
    <property type="component" value="Unplaced"/>
</dbReference>
<dbReference type="AlphaFoldDB" id="A0A803U0X8"/>